<dbReference type="PROSITE" id="PS50056">
    <property type="entry name" value="TYR_PHOSPHATASE_2"/>
    <property type="match status" value="1"/>
</dbReference>
<evidence type="ECO:0000313" key="20">
    <source>
        <dbReference type="Proteomes" id="UP000075920"/>
    </source>
</evidence>
<evidence type="ECO:0000256" key="9">
    <source>
        <dbReference type="ARBA" id="ARBA00022989"/>
    </source>
</evidence>
<dbReference type="CDD" id="cd00063">
    <property type="entry name" value="FN3"/>
    <property type="match status" value="3"/>
</dbReference>
<keyword evidence="6" id="KW-0677">Repeat</keyword>
<evidence type="ECO:0000313" key="19">
    <source>
        <dbReference type="EnsemblMetazoa" id="AMIN008799-PA"/>
    </source>
</evidence>
<feature type="domain" description="Fibronectin type-III" evidence="18">
    <location>
        <begin position="650"/>
        <end position="768"/>
    </location>
</feature>
<dbReference type="Gene3D" id="3.90.190.10">
    <property type="entry name" value="Protein tyrosine phosphatase superfamily"/>
    <property type="match status" value="1"/>
</dbReference>
<evidence type="ECO:0000256" key="12">
    <source>
        <dbReference type="ARBA" id="ARBA00023170"/>
    </source>
</evidence>
<reference evidence="20" key="1">
    <citation type="submission" date="2013-03" db="EMBL/GenBank/DDBJ databases">
        <title>The Genome Sequence of Anopheles minimus MINIMUS1.</title>
        <authorList>
            <consortium name="The Broad Institute Genomics Platform"/>
            <person name="Neafsey D.E."/>
            <person name="Walton C."/>
            <person name="Walker B."/>
            <person name="Young S.K."/>
            <person name="Zeng Q."/>
            <person name="Gargeya S."/>
            <person name="Fitzgerald M."/>
            <person name="Haas B."/>
            <person name="Abouelleil A."/>
            <person name="Allen A.W."/>
            <person name="Alvarado L."/>
            <person name="Arachchi H.M."/>
            <person name="Berlin A.M."/>
            <person name="Chapman S.B."/>
            <person name="Gainer-Dewar J."/>
            <person name="Goldberg J."/>
            <person name="Griggs A."/>
            <person name="Gujja S."/>
            <person name="Hansen M."/>
            <person name="Howarth C."/>
            <person name="Imamovic A."/>
            <person name="Ireland A."/>
            <person name="Larimer J."/>
            <person name="McCowan C."/>
            <person name="Murphy C."/>
            <person name="Pearson M."/>
            <person name="Poon T.W."/>
            <person name="Priest M."/>
            <person name="Roberts A."/>
            <person name="Saif S."/>
            <person name="Shea T."/>
            <person name="Sisk P."/>
            <person name="Sykes S."/>
            <person name="Wortman J."/>
            <person name="Nusbaum C."/>
            <person name="Birren B."/>
        </authorList>
    </citation>
    <scope>NUCLEOTIDE SEQUENCE [LARGE SCALE GENOMIC DNA]</scope>
    <source>
        <strain evidence="20">MINIMUS1</strain>
    </source>
</reference>
<dbReference type="EC" id="3.1.3.48" evidence="3"/>
<comment type="subcellular location">
    <subcellularLocation>
        <location evidence="1">Membrane</location>
        <topology evidence="1">Single-pass type I membrane protein</topology>
    </subcellularLocation>
</comment>
<dbReference type="Pfam" id="PF18861">
    <property type="entry name" value="PTP_tm"/>
    <property type="match status" value="1"/>
</dbReference>
<evidence type="ECO:0000256" key="4">
    <source>
        <dbReference type="ARBA" id="ARBA00022692"/>
    </source>
</evidence>
<dbReference type="STRING" id="112268.A0A182WEK3"/>
<keyword evidence="20" id="KW-1185">Reference proteome</keyword>
<dbReference type="Proteomes" id="UP000075920">
    <property type="component" value="Unassembled WGS sequence"/>
</dbReference>
<keyword evidence="5 15" id="KW-0732">Signal</keyword>
<dbReference type="GO" id="GO:0048666">
    <property type="term" value="P:neuron development"/>
    <property type="evidence" value="ECO:0007669"/>
    <property type="project" value="UniProtKB-ARBA"/>
</dbReference>
<feature type="domain" description="Fibronectin type-III" evidence="18">
    <location>
        <begin position="422"/>
        <end position="517"/>
    </location>
</feature>
<dbReference type="FunFam" id="3.90.190.10:FF:000101">
    <property type="entry name" value="phosphatidylinositol phosphatase PTPRQ"/>
    <property type="match status" value="1"/>
</dbReference>
<feature type="domain" description="Fibronectin type-III" evidence="18">
    <location>
        <begin position="331"/>
        <end position="420"/>
    </location>
</feature>
<dbReference type="Pfam" id="PF00102">
    <property type="entry name" value="Y_phosphatase"/>
    <property type="match status" value="1"/>
</dbReference>
<dbReference type="InterPro" id="IPR000387">
    <property type="entry name" value="Tyr_Pase_dom"/>
</dbReference>
<dbReference type="GO" id="GO:0016020">
    <property type="term" value="C:membrane"/>
    <property type="evidence" value="ECO:0007669"/>
    <property type="project" value="UniProtKB-SubCell"/>
</dbReference>
<keyword evidence="10 14" id="KW-0472">Membrane</keyword>
<evidence type="ECO:0000259" key="18">
    <source>
        <dbReference type="PROSITE" id="PS50853"/>
    </source>
</evidence>
<evidence type="ECO:0000256" key="1">
    <source>
        <dbReference type="ARBA" id="ARBA00004479"/>
    </source>
</evidence>
<dbReference type="Gene3D" id="2.60.40.10">
    <property type="entry name" value="Immunoglobulins"/>
    <property type="match status" value="3"/>
</dbReference>
<dbReference type="PROSITE" id="PS50853">
    <property type="entry name" value="FN3"/>
    <property type="match status" value="3"/>
</dbReference>
<dbReference type="InterPro" id="IPR041201">
    <property type="entry name" value="PTPRJ_TM"/>
</dbReference>
<dbReference type="GO" id="GO:0004896">
    <property type="term" value="F:cytokine receptor activity"/>
    <property type="evidence" value="ECO:0007669"/>
    <property type="project" value="InterPro"/>
</dbReference>
<dbReference type="GO" id="GO:0009653">
    <property type="term" value="P:anatomical structure morphogenesis"/>
    <property type="evidence" value="ECO:0007669"/>
    <property type="project" value="UniProtKB-ARBA"/>
</dbReference>
<feature type="signal peptide" evidence="15">
    <location>
        <begin position="1"/>
        <end position="17"/>
    </location>
</feature>
<feature type="domain" description="Tyrosine-protein phosphatase" evidence="16">
    <location>
        <begin position="1116"/>
        <end position="1379"/>
    </location>
</feature>
<evidence type="ECO:0000256" key="3">
    <source>
        <dbReference type="ARBA" id="ARBA00013064"/>
    </source>
</evidence>
<evidence type="ECO:0000256" key="11">
    <source>
        <dbReference type="ARBA" id="ARBA00023157"/>
    </source>
</evidence>
<sequence length="1451" mass="164487">MVTVIVILTLLLGSGSALSPARAVSAQDNGHINKSALQNELLPQWKKYEPSTSPDSNRCRSTALNITVSRSLVNVEEWRIEKENNVVYEMVVHYTNPDGSMSNEYIHVVEQFKNVALAVHEKCRISVLEVCRTVLRISDCVCALWKPPSSEISQLKVLEVGSERKSYVLTWQVEEEDCIDHYEILLEDTTIRTKIPFVTLEGFTLFEQHRVQIKVIHQNGDLMQRYIDIFVYPAPKSNVTDSSQCTFEFFIQMRNVGSFGNLAAFNILSTVQTISNGTVCMKSTTLPSIHSPSAIRATLLSKKPSPIPPNCPVRSISTPGDVTIRPTTIGPVRDLRAITDIDRSILLTWRPPKDGFLCVKEYVITWSSESRIIDASNTTYNVTNLEPCATYEFTVNPIDHANDKGEPESITATVRELQQLSEVTELELNEVEPRSLSVKWKPPINGSFCVESYRVVAWYNIPEASQDVEVFSNTTTDQHVTFGEVIACMVYTVQVIPISISKKDGLNEIGSVKTKERTILSYHVEPIRAIAVNSRSLELSTMLLSENNNNCLLVSIQYNCTMMTENEPDPESQIVKEFVIPNSNTSFEGIVEPLVPFSVYTCNARIQNIAGWSDPTPSYEFKTAEDGNNTVKIFQIAIVMLCLLVDFFLVPDSPSVLELVGHNRSIEITWQAPAVKNGVVVRYRIHVRMIAPEYPLPKLCTPLEAFNETVDLRDEVNPDEARSWDGVEFQHVVAKLNPYTLYTVQVAAATGAGLGPYTEPKEVVTLPDISNITESFLIEKTEGPELDQPYKASVWFSWNLPCGLHGRLTRFVARMDGIREQDPGNPHVLSWEVNIAENEAINDTYGYVENRLKPEYDYAVSLSVEVANVSELSPPVTLQYLSPAGIPTIDHTEEWFNVNVFEAPNPTNTARIMLGNLTLTSDFGSIRYMALLVSERLCQQDPEPRTDFINSSGSPEWPEVPDWYRANNMRCVEQYQTTPMFWNPITRTIREGRRSGAIEYVVGNDTCDRGQKYCNGPLKPGTEYALIVRIFSSSGFTDSEMQVFRTDSLIKVGLIVSAVVGCLLLAFIGGLVIMWRKQRLLLPAQQTGRAPTEEPSDIPLKNFPTQFDELFQSNRVSKEFQAINYFSDCELQETVSFHSARENERKNRYINILPFDLNRVLLDSNDDDEDLENGANDYINASFIEGYKYQREYIATQGPKQETCYDFWRMVLQYEIESIVMLTQPIDHDKNKCCQYFPRFDQCVDFGDIRVKCTQELNLSLYYKRLFLISKGNLTKAVFHYHFLEWPDHSCPDSAADLIKFSKIVRAERKSYAIPLVIHCSAGVGRTGTFIALDIILQRMQQEKKINVFDTVKRLRRQRVKMVQTLDQYGFLYQCCLEYVSKNNRKKPKTSNIEVIRRDEKDKQYPEVILDVEQQQVAVGNRGKPLFNIKFPKSVNAGVGKVSFAPSDIDK</sequence>
<keyword evidence="8" id="KW-0904">Protein phosphatase</keyword>
<dbReference type="CDD" id="cd00047">
    <property type="entry name" value="PTPc"/>
    <property type="match status" value="1"/>
</dbReference>
<dbReference type="InterPro" id="IPR016130">
    <property type="entry name" value="Tyr_Pase_AS"/>
</dbReference>
<evidence type="ECO:0000256" key="5">
    <source>
        <dbReference type="ARBA" id="ARBA00022729"/>
    </source>
</evidence>
<evidence type="ECO:0000256" key="6">
    <source>
        <dbReference type="ARBA" id="ARBA00022737"/>
    </source>
</evidence>
<evidence type="ECO:0000256" key="10">
    <source>
        <dbReference type="ARBA" id="ARBA00023136"/>
    </source>
</evidence>
<dbReference type="InterPro" id="IPR003595">
    <property type="entry name" value="Tyr_Pase_cat"/>
</dbReference>
<dbReference type="SUPFAM" id="SSF52799">
    <property type="entry name" value="(Phosphotyrosine protein) phosphatases II"/>
    <property type="match status" value="1"/>
</dbReference>
<dbReference type="InterPro" id="IPR050713">
    <property type="entry name" value="RTP_Phos/Ushers"/>
</dbReference>
<dbReference type="Pfam" id="PF00041">
    <property type="entry name" value="fn3"/>
    <property type="match status" value="2"/>
</dbReference>
<keyword evidence="13" id="KW-0325">Glycoprotein</keyword>
<dbReference type="PROSITE" id="PS50055">
    <property type="entry name" value="TYR_PHOSPHATASE_PTP"/>
    <property type="match status" value="1"/>
</dbReference>
<keyword evidence="4 14" id="KW-0812">Transmembrane</keyword>
<evidence type="ECO:0000256" key="14">
    <source>
        <dbReference type="SAM" id="Phobius"/>
    </source>
</evidence>
<dbReference type="GO" id="GO:0004725">
    <property type="term" value="F:protein tyrosine phosphatase activity"/>
    <property type="evidence" value="ECO:0007669"/>
    <property type="project" value="UniProtKB-EC"/>
</dbReference>
<dbReference type="PROSITE" id="PS01353">
    <property type="entry name" value="HEMATOPO_REC_L_F2"/>
    <property type="match status" value="1"/>
</dbReference>
<evidence type="ECO:0000256" key="7">
    <source>
        <dbReference type="ARBA" id="ARBA00022801"/>
    </source>
</evidence>
<evidence type="ECO:0000256" key="8">
    <source>
        <dbReference type="ARBA" id="ARBA00022912"/>
    </source>
</evidence>
<dbReference type="InterPro" id="IPR000242">
    <property type="entry name" value="PTP_cat"/>
</dbReference>
<proteinExistence type="inferred from homology"/>
<evidence type="ECO:0000259" key="16">
    <source>
        <dbReference type="PROSITE" id="PS50055"/>
    </source>
</evidence>
<dbReference type="PRINTS" id="PR00700">
    <property type="entry name" value="PRTYPHPHTASE"/>
</dbReference>
<evidence type="ECO:0000256" key="2">
    <source>
        <dbReference type="ARBA" id="ARBA00008921"/>
    </source>
</evidence>
<dbReference type="InterPro" id="IPR003529">
    <property type="entry name" value="Hematopoietin_rcpt_Gp130_CS"/>
</dbReference>
<protein>
    <recommendedName>
        <fullName evidence="3">protein-tyrosine-phosphatase</fullName>
        <ecNumber evidence="3">3.1.3.48</ecNumber>
    </recommendedName>
</protein>
<dbReference type="SMART" id="SM00404">
    <property type="entry name" value="PTPc_motif"/>
    <property type="match status" value="1"/>
</dbReference>
<feature type="domain" description="Tyrosine specific protein phosphatases" evidence="17">
    <location>
        <begin position="1296"/>
        <end position="1370"/>
    </location>
</feature>
<dbReference type="PANTHER" id="PTHR46957:SF3">
    <property type="entry name" value="CYTOKINE RECEPTOR"/>
    <property type="match status" value="1"/>
</dbReference>
<accession>A0A182WEK3</accession>
<dbReference type="SMART" id="SM00194">
    <property type="entry name" value="PTPc"/>
    <property type="match status" value="1"/>
</dbReference>
<evidence type="ECO:0000256" key="15">
    <source>
        <dbReference type="SAM" id="SignalP"/>
    </source>
</evidence>
<dbReference type="VEuPathDB" id="VectorBase:AMIN008799"/>
<comment type="similarity">
    <text evidence="2">Belongs to the type I cytokine receptor family. Type 2 subfamily.</text>
</comment>
<feature type="transmembrane region" description="Helical" evidence="14">
    <location>
        <begin position="1052"/>
        <end position="1075"/>
    </location>
</feature>
<evidence type="ECO:0000259" key="17">
    <source>
        <dbReference type="PROSITE" id="PS50056"/>
    </source>
</evidence>
<keyword evidence="12" id="KW-0675">Receptor</keyword>
<dbReference type="SMART" id="SM00060">
    <property type="entry name" value="FN3"/>
    <property type="match status" value="4"/>
</dbReference>
<keyword evidence="9 14" id="KW-1133">Transmembrane helix</keyword>
<evidence type="ECO:0000256" key="13">
    <source>
        <dbReference type="ARBA" id="ARBA00023180"/>
    </source>
</evidence>
<dbReference type="EnsemblMetazoa" id="AMIN008799-RA">
    <property type="protein sequence ID" value="AMIN008799-PA"/>
    <property type="gene ID" value="AMIN008799"/>
</dbReference>
<feature type="chain" id="PRO_5008141209" description="protein-tyrosine-phosphatase" evidence="15">
    <location>
        <begin position="18"/>
        <end position="1451"/>
    </location>
</feature>
<dbReference type="InterPro" id="IPR029021">
    <property type="entry name" value="Prot-tyrosine_phosphatase-like"/>
</dbReference>
<dbReference type="PANTHER" id="PTHR46957">
    <property type="entry name" value="CYTOKINE RECEPTOR"/>
    <property type="match status" value="1"/>
</dbReference>
<dbReference type="InterPro" id="IPR013783">
    <property type="entry name" value="Ig-like_fold"/>
</dbReference>
<dbReference type="SUPFAM" id="SSF49265">
    <property type="entry name" value="Fibronectin type III"/>
    <property type="match status" value="2"/>
</dbReference>
<dbReference type="PROSITE" id="PS00383">
    <property type="entry name" value="TYR_PHOSPHATASE_1"/>
    <property type="match status" value="1"/>
</dbReference>
<dbReference type="InterPro" id="IPR003961">
    <property type="entry name" value="FN3_dom"/>
</dbReference>
<dbReference type="InterPro" id="IPR036116">
    <property type="entry name" value="FN3_sf"/>
</dbReference>
<reference evidence="19" key="2">
    <citation type="submission" date="2020-05" db="UniProtKB">
        <authorList>
            <consortium name="EnsemblMetazoa"/>
        </authorList>
    </citation>
    <scope>IDENTIFICATION</scope>
    <source>
        <strain evidence="19">MINIMUS1</strain>
    </source>
</reference>
<keyword evidence="11" id="KW-1015">Disulfide bond</keyword>
<keyword evidence="7" id="KW-0378">Hydrolase</keyword>
<organism evidence="19 20">
    <name type="scientific">Anopheles minimus</name>
    <dbReference type="NCBI Taxonomy" id="112268"/>
    <lineage>
        <taxon>Eukaryota</taxon>
        <taxon>Metazoa</taxon>
        <taxon>Ecdysozoa</taxon>
        <taxon>Arthropoda</taxon>
        <taxon>Hexapoda</taxon>
        <taxon>Insecta</taxon>
        <taxon>Pterygota</taxon>
        <taxon>Neoptera</taxon>
        <taxon>Endopterygota</taxon>
        <taxon>Diptera</taxon>
        <taxon>Nematocera</taxon>
        <taxon>Culicoidea</taxon>
        <taxon>Culicidae</taxon>
        <taxon>Anophelinae</taxon>
        <taxon>Anopheles</taxon>
    </lineage>
</organism>
<name>A0A182WEK3_9DIPT</name>